<evidence type="ECO:0000256" key="4">
    <source>
        <dbReference type="ARBA" id="ARBA00015339"/>
    </source>
</evidence>
<feature type="compositionally biased region" description="Basic and acidic residues" evidence="8">
    <location>
        <begin position="30"/>
        <end position="41"/>
    </location>
</feature>
<dbReference type="InterPro" id="IPR051898">
    <property type="entry name" value="Ribosome_Assembly_3"/>
</dbReference>
<dbReference type="GO" id="GO:0030687">
    <property type="term" value="C:preribosome, large subunit precursor"/>
    <property type="evidence" value="ECO:0007669"/>
    <property type="project" value="TreeGrafter"/>
</dbReference>
<evidence type="ECO:0000256" key="6">
    <source>
        <dbReference type="ARBA" id="ARBA00023242"/>
    </source>
</evidence>
<keyword evidence="11" id="KW-1185">Reference proteome</keyword>
<evidence type="ECO:0000256" key="7">
    <source>
        <dbReference type="ARBA" id="ARBA00023274"/>
    </source>
</evidence>
<dbReference type="STRING" id="1220926.S2JLL7"/>
<dbReference type="GO" id="GO:0000027">
    <property type="term" value="P:ribosomal large subunit assembly"/>
    <property type="evidence" value="ECO:0007669"/>
    <property type="project" value="TreeGrafter"/>
</dbReference>
<dbReference type="InterPro" id="IPR028217">
    <property type="entry name" value="Rsa3_C"/>
</dbReference>
<dbReference type="AlphaFoldDB" id="S2JLL7"/>
<evidence type="ECO:0000256" key="3">
    <source>
        <dbReference type="ARBA" id="ARBA00006256"/>
    </source>
</evidence>
<feature type="region of interest" description="Disordered" evidence="8">
    <location>
        <begin position="1"/>
        <end position="127"/>
    </location>
</feature>
<proteinExistence type="inferred from homology"/>
<dbReference type="eggNOG" id="ENOG502R9EU">
    <property type="taxonomic scope" value="Eukaryota"/>
</dbReference>
<reference evidence="11" key="1">
    <citation type="submission" date="2013-05" db="EMBL/GenBank/DDBJ databases">
        <title>The Genome sequence of Mucor circinelloides f. circinelloides 1006PhL.</title>
        <authorList>
            <consortium name="The Broad Institute Genomics Platform"/>
            <person name="Cuomo C."/>
            <person name="Earl A."/>
            <person name="Findley K."/>
            <person name="Lee S.C."/>
            <person name="Walker B."/>
            <person name="Young S."/>
            <person name="Zeng Q."/>
            <person name="Gargeya S."/>
            <person name="Fitzgerald M."/>
            <person name="Haas B."/>
            <person name="Abouelleil A."/>
            <person name="Allen A.W."/>
            <person name="Alvarado L."/>
            <person name="Arachchi H.M."/>
            <person name="Berlin A.M."/>
            <person name="Chapman S.B."/>
            <person name="Gainer-Dewar J."/>
            <person name="Goldberg J."/>
            <person name="Griggs A."/>
            <person name="Gujja S."/>
            <person name="Hansen M."/>
            <person name="Howarth C."/>
            <person name="Imamovic A."/>
            <person name="Ireland A."/>
            <person name="Larimer J."/>
            <person name="McCowan C."/>
            <person name="Murphy C."/>
            <person name="Pearson M."/>
            <person name="Poon T.W."/>
            <person name="Priest M."/>
            <person name="Roberts A."/>
            <person name="Saif S."/>
            <person name="Shea T."/>
            <person name="Sisk P."/>
            <person name="Sykes S."/>
            <person name="Wortman J."/>
            <person name="Nusbaum C."/>
            <person name="Birren B."/>
        </authorList>
    </citation>
    <scope>NUCLEOTIDE SEQUENCE [LARGE SCALE GENOMIC DNA]</scope>
    <source>
        <strain evidence="11">1006PhL</strain>
    </source>
</reference>
<dbReference type="Proteomes" id="UP000014254">
    <property type="component" value="Unassembled WGS sequence"/>
</dbReference>
<feature type="domain" description="Ribosome-assembly protein 3 C-terminal" evidence="9">
    <location>
        <begin position="126"/>
        <end position="171"/>
    </location>
</feature>
<feature type="compositionally biased region" description="Acidic residues" evidence="8">
    <location>
        <begin position="42"/>
        <end position="58"/>
    </location>
</feature>
<evidence type="ECO:0000259" key="9">
    <source>
        <dbReference type="Pfam" id="PF14615"/>
    </source>
</evidence>
<dbReference type="InParanoid" id="S2JLL7"/>
<dbReference type="EMBL" id="KE123915">
    <property type="protein sequence ID" value="EPB90849.1"/>
    <property type="molecule type" value="Genomic_DNA"/>
</dbReference>
<dbReference type="OMA" id="QPVEDHV"/>
<name>S2JLL7_MUCC1</name>
<keyword evidence="7" id="KW-0687">Ribonucleoprotein</keyword>
<evidence type="ECO:0000256" key="2">
    <source>
        <dbReference type="ARBA" id="ARBA00004604"/>
    </source>
</evidence>
<organism evidence="10 11">
    <name type="scientific">Mucor circinelloides f. circinelloides (strain 1006PhL)</name>
    <name type="common">Mucormycosis agent</name>
    <name type="synonym">Calyptromyces circinelloides</name>
    <dbReference type="NCBI Taxonomy" id="1220926"/>
    <lineage>
        <taxon>Eukaryota</taxon>
        <taxon>Fungi</taxon>
        <taxon>Fungi incertae sedis</taxon>
        <taxon>Mucoromycota</taxon>
        <taxon>Mucoromycotina</taxon>
        <taxon>Mucoromycetes</taxon>
        <taxon>Mucorales</taxon>
        <taxon>Mucorineae</taxon>
        <taxon>Mucoraceae</taxon>
        <taxon>Mucor</taxon>
    </lineage>
</organism>
<sequence>MVQTKSANNKKRSANSKLQNKPAKALKTQPVEDHVEEKQEEGLFDNLDEEMDPNELEDIVNNLNEDSESVGDVDEEEETEDEEDAEQVFDEEDEASEQQDEDEMMEEDKEEVAPVSNEQQSTSKKFRDLYMTKVTQAFGSDLDQIRQEPNFSGPRLNILIDSLEAGIDIFSNLEQEIILADEEQ</sequence>
<gene>
    <name evidence="10" type="ORF">HMPREF1544_02266</name>
</gene>
<dbReference type="GO" id="GO:0005730">
    <property type="term" value="C:nucleolus"/>
    <property type="evidence" value="ECO:0007669"/>
    <property type="project" value="UniProtKB-SubCell"/>
</dbReference>
<dbReference type="Pfam" id="PF14615">
    <property type="entry name" value="Rsa3"/>
    <property type="match status" value="1"/>
</dbReference>
<evidence type="ECO:0000313" key="11">
    <source>
        <dbReference type="Proteomes" id="UP000014254"/>
    </source>
</evidence>
<evidence type="ECO:0000256" key="8">
    <source>
        <dbReference type="SAM" id="MobiDB-lite"/>
    </source>
</evidence>
<comment type="function">
    <text evidence="1">Required for efficient biogenesis of the 60S ribosomal subunit.</text>
</comment>
<evidence type="ECO:0000256" key="1">
    <source>
        <dbReference type="ARBA" id="ARBA00003035"/>
    </source>
</evidence>
<dbReference type="PANTHER" id="PTHR28127">
    <property type="entry name" value="RIBOSOME ASSEMBLY PROTEIN 3"/>
    <property type="match status" value="1"/>
</dbReference>
<feature type="compositionally biased region" description="Acidic residues" evidence="8">
    <location>
        <begin position="65"/>
        <end position="110"/>
    </location>
</feature>
<dbReference type="OrthoDB" id="69550at2759"/>
<protein>
    <recommendedName>
        <fullName evidence="4">Ribosome assembly protein 3</fullName>
    </recommendedName>
</protein>
<comment type="similarity">
    <text evidence="3">Belongs to the RSA3 family.</text>
</comment>
<evidence type="ECO:0000256" key="5">
    <source>
        <dbReference type="ARBA" id="ARBA00022517"/>
    </source>
</evidence>
<evidence type="ECO:0000313" key="10">
    <source>
        <dbReference type="EMBL" id="EPB90849.1"/>
    </source>
</evidence>
<keyword evidence="6" id="KW-0539">Nucleus</keyword>
<dbReference type="VEuPathDB" id="FungiDB:HMPREF1544_02266"/>
<keyword evidence="5" id="KW-0690">Ribosome biogenesis</keyword>
<accession>S2JLL7</accession>
<dbReference type="PANTHER" id="PTHR28127:SF1">
    <property type="entry name" value="RIBOSOME ASSEMBLY PROTEIN 3"/>
    <property type="match status" value="1"/>
</dbReference>
<comment type="subcellular location">
    <subcellularLocation>
        <location evidence="2">Nucleus</location>
        <location evidence="2">Nucleolus</location>
    </subcellularLocation>
</comment>